<proteinExistence type="predicted"/>
<protein>
    <recommendedName>
        <fullName evidence="3">DUF559 domain-containing protein</fullName>
    </recommendedName>
</protein>
<gene>
    <name evidence="1" type="ORF">H0193_09095</name>
</gene>
<evidence type="ECO:0008006" key="3">
    <source>
        <dbReference type="Google" id="ProtNLM"/>
    </source>
</evidence>
<comment type="caution">
    <text evidence="1">The sequence shown here is derived from an EMBL/GenBank/DDBJ whole genome shotgun (WGS) entry which is preliminary data.</text>
</comment>
<dbReference type="RefSeq" id="WP_181889508.1">
    <property type="nucleotide sequence ID" value="NZ_CP170998.1"/>
</dbReference>
<organism evidence="1 2">
    <name type="scientific">Corynebacterium haemomassiliense</name>
    <dbReference type="NCBI Taxonomy" id="2754726"/>
    <lineage>
        <taxon>Bacteria</taxon>
        <taxon>Bacillati</taxon>
        <taxon>Actinomycetota</taxon>
        <taxon>Actinomycetes</taxon>
        <taxon>Mycobacteriales</taxon>
        <taxon>Corynebacteriaceae</taxon>
        <taxon>Corynebacterium</taxon>
    </lineage>
</organism>
<evidence type="ECO:0000313" key="1">
    <source>
        <dbReference type="EMBL" id="MBA5244959.1"/>
    </source>
</evidence>
<evidence type="ECO:0000313" key="2">
    <source>
        <dbReference type="Proteomes" id="UP000523682"/>
    </source>
</evidence>
<dbReference type="AlphaFoldDB" id="A0A7W2EC52"/>
<accession>A0A7W2EC52</accession>
<sequence length="324" mass="35856">MANLYDGMNVGPENSLLPAGNLPQGMQTVQVSVRFHMLAREQRSYELARADSRSHPRGVIYQVPAAYRAAAFGIENPSNVVLAHGALALYGLKYRVEGKDTVLMDPSAERNSHGNIYKPSIVRRGCKPEHVWQVRHYGHAFQVASPAAATAQVLREIRRTSQSNGATFAGHSMDLVEAVTLIDCVRRHLGIDPVDILQASSGTVCQRWLTRALAKSSKLADSPKETEMRLLAQMVCDKFGLRLEEQVVVRDGGKIVTTFDLAIPELGIGIMYDGAHHGEAKQWHKDTEINTDLTICGWRVLRFTSASLHKFVEKLVALIHKLQS</sequence>
<reference evidence="1 2" key="1">
    <citation type="submission" date="2020-07" db="EMBL/GenBank/DDBJ databases">
        <title>Draft genome and description of Corynebacterium haemomassiliense strain Marseile-Q3615 sp. nov.</title>
        <authorList>
            <person name="Boxberger M."/>
            <person name="La Scola B."/>
        </authorList>
    </citation>
    <scope>NUCLEOTIDE SEQUENCE [LARGE SCALE GENOMIC DNA]</scope>
    <source>
        <strain evidence="1 2">Marseille-Q3615</strain>
    </source>
</reference>
<name>A0A7W2EC52_9CORY</name>
<dbReference type="EMBL" id="JACDTZ010000001">
    <property type="protein sequence ID" value="MBA5244959.1"/>
    <property type="molecule type" value="Genomic_DNA"/>
</dbReference>
<dbReference type="Gene3D" id="3.40.960.10">
    <property type="entry name" value="VSR Endonuclease"/>
    <property type="match status" value="1"/>
</dbReference>
<keyword evidence="2" id="KW-1185">Reference proteome</keyword>
<dbReference type="Proteomes" id="UP000523682">
    <property type="component" value="Unassembled WGS sequence"/>
</dbReference>